<proteinExistence type="predicted"/>
<gene>
    <name evidence="1" type="ORF">GCM10011573_25530</name>
</gene>
<sequence>MYAKEEVLVQIERYVFKEVSSKYKGKDLEERFKNLFLMSESLQTLRARLNAGDAETCDMEQLYEFEDTFGEYISDEILKRLNNIPTMTVTEYLDQVKKEVFEYVLGKTELKSDQVEKLYYDSENYASTVASAKKWADDDGVIRSDIFETLIAGACEGIVQDII</sequence>
<evidence type="ECO:0000313" key="2">
    <source>
        <dbReference type="Proteomes" id="UP000630615"/>
    </source>
</evidence>
<evidence type="ECO:0000313" key="1">
    <source>
        <dbReference type="EMBL" id="GGC94785.1"/>
    </source>
</evidence>
<dbReference type="EMBL" id="BMKI01000006">
    <property type="protein sequence ID" value="GGC94785.1"/>
    <property type="molecule type" value="Genomic_DNA"/>
</dbReference>
<reference evidence="2" key="1">
    <citation type="journal article" date="2019" name="Int. J. Syst. Evol. Microbiol.">
        <title>The Global Catalogue of Microorganisms (GCM) 10K type strain sequencing project: providing services to taxonomists for standard genome sequencing and annotation.</title>
        <authorList>
            <consortium name="The Broad Institute Genomics Platform"/>
            <consortium name="The Broad Institute Genome Sequencing Center for Infectious Disease"/>
            <person name="Wu L."/>
            <person name="Ma J."/>
        </authorList>
    </citation>
    <scope>NUCLEOTIDE SEQUENCE [LARGE SCALE GENOMIC DNA]</scope>
    <source>
        <strain evidence="2">CGMCC 1.15942</strain>
    </source>
</reference>
<dbReference type="Proteomes" id="UP000630615">
    <property type="component" value="Unassembled WGS sequence"/>
</dbReference>
<keyword evidence="2" id="KW-1185">Reference proteome</keyword>
<dbReference type="RefSeq" id="WP_088270567.1">
    <property type="nucleotide sequence ID" value="NZ_BMKI01000006.1"/>
</dbReference>
<accession>A0ABQ1PCZ5</accession>
<comment type="caution">
    <text evidence="1">The sequence shown here is derived from an EMBL/GenBank/DDBJ whole genome shotgun (WGS) entry which is preliminary data.</text>
</comment>
<organism evidence="1 2">
    <name type="scientific">Enterococcus wangshanyuanii</name>
    <dbReference type="NCBI Taxonomy" id="2005703"/>
    <lineage>
        <taxon>Bacteria</taxon>
        <taxon>Bacillati</taxon>
        <taxon>Bacillota</taxon>
        <taxon>Bacilli</taxon>
        <taxon>Lactobacillales</taxon>
        <taxon>Enterococcaceae</taxon>
        <taxon>Enterococcus</taxon>
    </lineage>
</organism>
<protein>
    <submittedName>
        <fullName evidence="1">Uncharacterized protein</fullName>
    </submittedName>
</protein>
<name>A0ABQ1PCZ5_9ENTE</name>